<accession>A0A2P2IZC7</accession>
<evidence type="ECO:0000313" key="1">
    <source>
        <dbReference type="EMBL" id="MBW86552.1"/>
    </source>
</evidence>
<proteinExistence type="predicted"/>
<protein>
    <submittedName>
        <fullName evidence="1">Uncharacterized protein</fullName>
    </submittedName>
</protein>
<dbReference type="AlphaFoldDB" id="A0A2P2IZC7"/>
<organism evidence="1">
    <name type="scientific">Rhizophora mucronata</name>
    <name type="common">Asiatic mangrove</name>
    <dbReference type="NCBI Taxonomy" id="61149"/>
    <lineage>
        <taxon>Eukaryota</taxon>
        <taxon>Viridiplantae</taxon>
        <taxon>Streptophyta</taxon>
        <taxon>Embryophyta</taxon>
        <taxon>Tracheophyta</taxon>
        <taxon>Spermatophyta</taxon>
        <taxon>Magnoliopsida</taxon>
        <taxon>eudicotyledons</taxon>
        <taxon>Gunneridae</taxon>
        <taxon>Pentapetalae</taxon>
        <taxon>rosids</taxon>
        <taxon>fabids</taxon>
        <taxon>Malpighiales</taxon>
        <taxon>Rhizophoraceae</taxon>
        <taxon>Rhizophora</taxon>
    </lineage>
</organism>
<reference evidence="1" key="1">
    <citation type="submission" date="2018-02" db="EMBL/GenBank/DDBJ databases">
        <title>Rhizophora mucronata_Transcriptome.</title>
        <authorList>
            <person name="Meera S.P."/>
            <person name="Sreeshan A."/>
            <person name="Augustine A."/>
        </authorList>
    </citation>
    <scope>NUCLEOTIDE SEQUENCE</scope>
    <source>
        <tissue evidence="1">Leaf</tissue>
    </source>
</reference>
<name>A0A2P2IZC7_RHIMU</name>
<sequence length="40" mass="4769">MCPKPRPRIKKQDTYAKTFSIIRKNTVLTFSKPAKSFQRR</sequence>
<dbReference type="EMBL" id="GGEC01006069">
    <property type="protein sequence ID" value="MBW86552.1"/>
    <property type="molecule type" value="Transcribed_RNA"/>
</dbReference>